<sequence>MSSRTPGSTSRTPYRPERPSPLAESSTDDTDGYDADTSPEDRNVASSSNRMPTDKVISTGNRLRHVTAGGNSDQDRYRNLSPLDQRRRVGIANTSTTHSHEDGPFTPSNQTTPTPAGRREQQPVNLLSSMTPGITNGQRQRMEAQQRQEENSGLAMLQNAFIQLQSRVAVLESDCSQYRKRIQSLEQEKAERDQRIAAGERSDDELTAEKRGVARMVKNAVKVLYGETKVTVSHTGDDNEDDDDEDADDGEMRWNYLESSTSKHNHKQNQKVISLLQNQRESIPMPADIPRNTVPLYTDALDLFHDAIQQHFRQNQAAYKKIAIKEWGTEGGPREQLLAEIERQKAEIEAGGGDDDQLAILNDTLKKNDAAFAKQSKDKPNVRSKLTAAVERMEARRAKTSYRADEYEGLESVYWIPPPYAEIVDGEYKWYHSDWEGTYSQQFIDMHKLVWDVKLLPQGRRKPTANGPVIDPSPPGPRRKVQLYLPSSAPWLHECPQRWQFRPEWLADEANADIVESRIVPVDQPTSYADVQRLEWYLQHPWKTLKGKGAKGKGKKAATEKAANNKRARSESTQAATTDSEAPSGQAVASASSSSSALINRGRSAQPANKTIKKAKFTHDPSANEGREDSEPIDSGMSSPFEQMSQFRPDQSSTDRMMMGMNSQMMGTNNPMMGGGAGGMDSQPTARLSDIQGGPMQFTGNQPMFSGMQPMSGNVFGGGGFDHQFMMQQMGYVPQARQPGHSQQQQQQYNAMYGQQQPPSQQQNFSMNQNGGYLSGQQRTGN</sequence>
<feature type="compositionally biased region" description="Basic and acidic residues" evidence="1">
    <location>
        <begin position="140"/>
        <end position="150"/>
    </location>
</feature>
<feature type="compositionally biased region" description="Polar residues" evidence="1">
    <location>
        <begin position="571"/>
        <end position="581"/>
    </location>
</feature>
<feature type="compositionally biased region" description="Basic residues" evidence="1">
    <location>
        <begin position="545"/>
        <end position="556"/>
    </location>
</feature>
<feature type="compositionally biased region" description="Acidic residues" evidence="1">
    <location>
        <begin position="26"/>
        <end position="38"/>
    </location>
</feature>
<feature type="compositionally biased region" description="Low complexity" evidence="1">
    <location>
        <begin position="582"/>
        <end position="597"/>
    </location>
</feature>
<proteinExistence type="predicted"/>
<keyword evidence="3" id="KW-1185">Reference proteome</keyword>
<feature type="region of interest" description="Disordered" evidence="1">
    <location>
        <begin position="1"/>
        <end position="151"/>
    </location>
</feature>
<accession>A0A8K0NML2</accession>
<evidence type="ECO:0000256" key="1">
    <source>
        <dbReference type="SAM" id="MobiDB-lite"/>
    </source>
</evidence>
<feature type="compositionally biased region" description="Low complexity" evidence="1">
    <location>
        <begin position="735"/>
        <end position="772"/>
    </location>
</feature>
<dbReference type="Proteomes" id="UP000812966">
    <property type="component" value="Unassembled WGS sequence"/>
</dbReference>
<feature type="compositionally biased region" description="Polar residues" evidence="1">
    <location>
        <begin position="122"/>
        <end position="137"/>
    </location>
</feature>
<reference evidence="2" key="1">
    <citation type="submission" date="2020-04" db="EMBL/GenBank/DDBJ databases">
        <title>Analysis of mating type loci in Filobasidium floriforme.</title>
        <authorList>
            <person name="Nowrousian M."/>
        </authorList>
    </citation>
    <scope>NUCLEOTIDE SEQUENCE</scope>
    <source>
        <strain evidence="2">CBS 6242</strain>
    </source>
</reference>
<feature type="compositionally biased region" description="Basic and acidic residues" evidence="1">
    <location>
        <begin position="186"/>
        <end position="201"/>
    </location>
</feature>
<feature type="compositionally biased region" description="Polar residues" evidence="1">
    <location>
        <begin position="636"/>
        <end position="653"/>
    </location>
</feature>
<gene>
    <name evidence="2" type="ORF">FFLO_06882</name>
</gene>
<comment type="caution">
    <text evidence="2">The sequence shown here is derived from an EMBL/GenBank/DDBJ whole genome shotgun (WGS) entry which is preliminary data.</text>
</comment>
<evidence type="ECO:0000313" key="3">
    <source>
        <dbReference type="Proteomes" id="UP000812966"/>
    </source>
</evidence>
<feature type="region of interest" description="Disordered" evidence="1">
    <location>
        <begin position="545"/>
        <end position="653"/>
    </location>
</feature>
<feature type="compositionally biased region" description="Low complexity" evidence="1">
    <location>
        <begin position="1"/>
        <end position="13"/>
    </location>
</feature>
<name>A0A8K0NML2_9TREE</name>
<dbReference type="AlphaFoldDB" id="A0A8K0NML2"/>
<feature type="compositionally biased region" description="Polar residues" evidence="1">
    <location>
        <begin position="44"/>
        <end position="61"/>
    </location>
</feature>
<organism evidence="2 3">
    <name type="scientific">Filobasidium floriforme</name>
    <dbReference type="NCBI Taxonomy" id="5210"/>
    <lineage>
        <taxon>Eukaryota</taxon>
        <taxon>Fungi</taxon>
        <taxon>Dikarya</taxon>
        <taxon>Basidiomycota</taxon>
        <taxon>Agaricomycotina</taxon>
        <taxon>Tremellomycetes</taxon>
        <taxon>Filobasidiales</taxon>
        <taxon>Filobasidiaceae</taxon>
        <taxon>Filobasidium</taxon>
    </lineage>
</organism>
<feature type="region of interest" description="Disordered" evidence="1">
    <location>
        <begin position="735"/>
        <end position="782"/>
    </location>
</feature>
<protein>
    <submittedName>
        <fullName evidence="2">Uncharacterized protein</fullName>
    </submittedName>
</protein>
<feature type="region of interest" description="Disordered" evidence="1">
    <location>
        <begin position="186"/>
        <end position="206"/>
    </location>
</feature>
<evidence type="ECO:0000313" key="2">
    <source>
        <dbReference type="EMBL" id="KAG7527485.1"/>
    </source>
</evidence>
<dbReference type="EMBL" id="JABELV010000278">
    <property type="protein sequence ID" value="KAG7527485.1"/>
    <property type="molecule type" value="Genomic_DNA"/>
</dbReference>